<organism evidence="1 2">
    <name type="scientific">Cohnella hashimotonis</name>
    <dbReference type="NCBI Taxonomy" id="2826895"/>
    <lineage>
        <taxon>Bacteria</taxon>
        <taxon>Bacillati</taxon>
        <taxon>Bacillota</taxon>
        <taxon>Bacilli</taxon>
        <taxon>Bacillales</taxon>
        <taxon>Paenibacillaceae</taxon>
        <taxon>Cohnella</taxon>
    </lineage>
</organism>
<comment type="caution">
    <text evidence="1">The sequence shown here is derived from an EMBL/GenBank/DDBJ whole genome shotgun (WGS) entry which is preliminary data.</text>
</comment>
<dbReference type="GO" id="GO:0016787">
    <property type="term" value="F:hydrolase activity"/>
    <property type="evidence" value="ECO:0007669"/>
    <property type="project" value="UniProtKB-KW"/>
</dbReference>
<evidence type="ECO:0000313" key="2">
    <source>
        <dbReference type="Proteomes" id="UP001161691"/>
    </source>
</evidence>
<dbReference type="SUPFAM" id="SSF52266">
    <property type="entry name" value="SGNH hydrolase"/>
    <property type="match status" value="1"/>
</dbReference>
<accession>A0ABT6TKS1</accession>
<dbReference type="PANTHER" id="PTHR34407:SF1">
    <property type="entry name" value="SGNH HYDROLASE-TYPE ESTERASE DOMAIN-CONTAINING PROTEIN"/>
    <property type="match status" value="1"/>
</dbReference>
<dbReference type="CDD" id="cd00229">
    <property type="entry name" value="SGNH_hydrolase"/>
    <property type="match status" value="1"/>
</dbReference>
<dbReference type="RefSeq" id="WP_282910201.1">
    <property type="nucleotide sequence ID" value="NZ_JAGRPV010000001.1"/>
</dbReference>
<evidence type="ECO:0000313" key="1">
    <source>
        <dbReference type="EMBL" id="MDI4647437.1"/>
    </source>
</evidence>
<name>A0ABT6TKS1_9BACL</name>
<dbReference type="Proteomes" id="UP001161691">
    <property type="component" value="Unassembled WGS sequence"/>
</dbReference>
<keyword evidence="2" id="KW-1185">Reference proteome</keyword>
<proteinExistence type="predicted"/>
<protein>
    <submittedName>
        <fullName evidence="1">SGNH/GDSL hydrolase family protein</fullName>
    </submittedName>
</protein>
<sequence>MMEIWNHRRPLRHLRKAIDSGTLTLGFIGGSITDARSRNNWPEPVIAWFAETYPQVRLFVENAAIGGTGSELAVFRAEHDLIERQCDIVFIDYAVNDNEEPAERRLKTREGLMRKLLHGAMRDVVLVHTFCQSFYPEMMAGGVPASIADFEKLADHYQTGSVWMGKYAWEEIKRGRMRWEEWLPDGLHPTERGSLSYAGSVIAYLEKELSEPMLAAIPDQASPLPEPMHRGNWERTSSLPFSDIVTEGPWAIRRWPHLEWIDQALTTSAIGARLQLSFVGRGLSFGLDFGKYSCEFRYRLDRGPWETTHIPRPDWVPNEGWYRVLTIADDLPHTTHEFEMEVVHGNTAECKGTNCRIGLIGIIG</sequence>
<dbReference type="InterPro" id="IPR036514">
    <property type="entry name" value="SGNH_hydro_sf"/>
</dbReference>
<dbReference type="Gene3D" id="3.40.50.1110">
    <property type="entry name" value="SGNH hydrolase"/>
    <property type="match status" value="1"/>
</dbReference>
<keyword evidence="1" id="KW-0378">Hydrolase</keyword>
<dbReference type="PANTHER" id="PTHR34407">
    <property type="entry name" value="EXPRESSED PROTEIN"/>
    <property type="match status" value="1"/>
</dbReference>
<reference evidence="1" key="1">
    <citation type="submission" date="2023-04" db="EMBL/GenBank/DDBJ databases">
        <title>Comparative genomic analysis of Cohnella hashimotonis sp. nov., isolated from the International Space Station.</title>
        <authorList>
            <person name="Venkateswaran K."/>
            <person name="Simpson A."/>
        </authorList>
    </citation>
    <scope>NUCLEOTIDE SEQUENCE</scope>
    <source>
        <strain evidence="1">F6_2S_P_1</strain>
    </source>
</reference>
<dbReference type="EMBL" id="JAGRPV010000001">
    <property type="protein sequence ID" value="MDI4647437.1"/>
    <property type="molecule type" value="Genomic_DNA"/>
</dbReference>
<gene>
    <name evidence="1" type="ORF">KB449_20875</name>
</gene>